<dbReference type="SUPFAM" id="SSF74650">
    <property type="entry name" value="Galactose mutarotase-like"/>
    <property type="match status" value="1"/>
</dbReference>
<evidence type="ECO:0000256" key="5">
    <source>
        <dbReference type="ARBA" id="ARBA00023295"/>
    </source>
</evidence>
<keyword evidence="4 8" id="KW-0862">Zinc</keyword>
<dbReference type="InterPro" id="IPR027291">
    <property type="entry name" value="Glyco_hydro_38_N_sf"/>
</dbReference>
<dbReference type="Gene3D" id="1.20.1270.50">
    <property type="entry name" value="Glycoside hydrolase family 38, central domain"/>
    <property type="match status" value="1"/>
</dbReference>
<dbReference type="GO" id="GO:0006013">
    <property type="term" value="P:mannose metabolic process"/>
    <property type="evidence" value="ECO:0007669"/>
    <property type="project" value="InterPro"/>
</dbReference>
<dbReference type="InterPro" id="IPR000602">
    <property type="entry name" value="Glyco_hydro_38_N"/>
</dbReference>
<dbReference type="FunFam" id="1.20.1270.50:FF:000001">
    <property type="entry name" value="Alpha-mannosidase"/>
    <property type="match status" value="1"/>
</dbReference>
<dbReference type="GO" id="GO:0030246">
    <property type="term" value="F:carbohydrate binding"/>
    <property type="evidence" value="ECO:0007669"/>
    <property type="project" value="InterPro"/>
</dbReference>
<comment type="catalytic activity">
    <reaction evidence="7">
        <text>N(4)-{beta-D-GlcNAc-(1-&gt;2)-alpha-D-Man-(1-&gt;3)-[alpha-D-Man-(1-&gt;3)-[alpha-D-Man-(1-&gt;6)]-alpha-D-Man-(1-&gt;6)]-beta-D-Man-(1-&gt;4)-beta-D-GlcNAc-(1-&gt;4)-beta-D-GlcNAc}-L-asparaginyl-[protein] + 2 H2O = 2 alpha-D-mannopyranose + an N(4)-{beta-D-GlcNAc-(1-&gt;2)-alpha-D-Man-(1-&gt;3)-[alpha-D-Man-(1-&gt;6)]-beta-D-Man-(1-&gt;4)-beta-D-GlcNAc-(1-&gt;4)-beta-D-GlcNAc}-L-asparaginyl-[protein]</text>
        <dbReference type="Rhea" id="RHEA:56052"/>
        <dbReference type="Rhea" id="RHEA-COMP:14368"/>
        <dbReference type="Rhea" id="RHEA-COMP:14369"/>
        <dbReference type="ChEBI" id="CHEBI:15377"/>
        <dbReference type="ChEBI" id="CHEBI:28729"/>
        <dbReference type="ChEBI" id="CHEBI:60615"/>
        <dbReference type="ChEBI" id="CHEBI:60625"/>
        <dbReference type="EC" id="3.2.1.114"/>
    </reaction>
</comment>
<keyword evidence="2 8" id="KW-0479">Metal-binding</keyword>
<dbReference type="Pfam" id="PF01074">
    <property type="entry name" value="Glyco_hydro_38N"/>
    <property type="match status" value="1"/>
</dbReference>
<comment type="similarity">
    <text evidence="1 8">Belongs to the glycosyl hydrolase 38 family.</text>
</comment>
<name>A0A210QQ00_MIZYE</name>
<dbReference type="Proteomes" id="UP000242188">
    <property type="component" value="Unassembled WGS sequence"/>
</dbReference>
<dbReference type="InterPro" id="IPR011013">
    <property type="entry name" value="Gal_mutarotase_sf_dom"/>
</dbReference>
<dbReference type="InterPro" id="IPR011330">
    <property type="entry name" value="Glyco_hydro/deAcase_b/a-brl"/>
</dbReference>
<dbReference type="InterPro" id="IPR011682">
    <property type="entry name" value="Glyco_hydro_38_C"/>
</dbReference>
<dbReference type="InterPro" id="IPR037094">
    <property type="entry name" value="Glyco_hydro_38_cen_sf"/>
</dbReference>
<evidence type="ECO:0000259" key="10">
    <source>
        <dbReference type="SMART" id="SM00872"/>
    </source>
</evidence>
<dbReference type="Pfam" id="PF07748">
    <property type="entry name" value="Glyco_hydro_38C"/>
    <property type="match status" value="1"/>
</dbReference>
<dbReference type="InterPro" id="IPR013780">
    <property type="entry name" value="Glyco_hydro_b"/>
</dbReference>
<dbReference type="Gene3D" id="3.20.110.10">
    <property type="entry name" value="Glycoside hydrolase 38, N terminal domain"/>
    <property type="match status" value="1"/>
</dbReference>
<accession>A0A210QQ00</accession>
<evidence type="ECO:0000256" key="1">
    <source>
        <dbReference type="ARBA" id="ARBA00009792"/>
    </source>
</evidence>
<keyword evidence="3 8" id="KW-0378">Hydrolase</keyword>
<keyword evidence="9" id="KW-0812">Transmembrane</keyword>
<keyword evidence="9" id="KW-1133">Transmembrane helix</keyword>
<dbReference type="Pfam" id="PF09261">
    <property type="entry name" value="Alpha-mann_mid"/>
    <property type="match status" value="1"/>
</dbReference>
<reference evidence="11 12" key="1">
    <citation type="journal article" date="2017" name="Nat. Ecol. Evol.">
        <title>Scallop genome provides insights into evolution of bilaterian karyotype and development.</title>
        <authorList>
            <person name="Wang S."/>
            <person name="Zhang J."/>
            <person name="Jiao W."/>
            <person name="Li J."/>
            <person name="Xun X."/>
            <person name="Sun Y."/>
            <person name="Guo X."/>
            <person name="Huan P."/>
            <person name="Dong B."/>
            <person name="Zhang L."/>
            <person name="Hu X."/>
            <person name="Sun X."/>
            <person name="Wang J."/>
            <person name="Zhao C."/>
            <person name="Wang Y."/>
            <person name="Wang D."/>
            <person name="Huang X."/>
            <person name="Wang R."/>
            <person name="Lv J."/>
            <person name="Li Y."/>
            <person name="Zhang Z."/>
            <person name="Liu B."/>
            <person name="Lu W."/>
            <person name="Hui Y."/>
            <person name="Liang J."/>
            <person name="Zhou Z."/>
            <person name="Hou R."/>
            <person name="Li X."/>
            <person name="Liu Y."/>
            <person name="Li H."/>
            <person name="Ning X."/>
            <person name="Lin Y."/>
            <person name="Zhao L."/>
            <person name="Xing Q."/>
            <person name="Dou J."/>
            <person name="Li Y."/>
            <person name="Mao J."/>
            <person name="Guo H."/>
            <person name="Dou H."/>
            <person name="Li T."/>
            <person name="Mu C."/>
            <person name="Jiang W."/>
            <person name="Fu Q."/>
            <person name="Fu X."/>
            <person name="Miao Y."/>
            <person name="Liu J."/>
            <person name="Yu Q."/>
            <person name="Li R."/>
            <person name="Liao H."/>
            <person name="Li X."/>
            <person name="Kong Y."/>
            <person name="Jiang Z."/>
            <person name="Chourrout D."/>
            <person name="Li R."/>
            <person name="Bao Z."/>
        </authorList>
    </citation>
    <scope>NUCLEOTIDE SEQUENCE [LARGE SCALE GENOMIC DNA]</scope>
    <source>
        <strain evidence="11 12">PY_sf001</strain>
    </source>
</reference>
<evidence type="ECO:0000256" key="2">
    <source>
        <dbReference type="ARBA" id="ARBA00022723"/>
    </source>
</evidence>
<dbReference type="EMBL" id="NEDP02002425">
    <property type="protein sequence ID" value="OWF50816.1"/>
    <property type="molecule type" value="Genomic_DNA"/>
</dbReference>
<evidence type="ECO:0000256" key="4">
    <source>
        <dbReference type="ARBA" id="ARBA00022833"/>
    </source>
</evidence>
<evidence type="ECO:0000256" key="3">
    <source>
        <dbReference type="ARBA" id="ARBA00022801"/>
    </source>
</evidence>
<keyword evidence="9" id="KW-0472">Membrane</keyword>
<protein>
    <recommendedName>
        <fullName evidence="8">Alpha-mannosidase</fullName>
        <ecNumber evidence="8">3.2.1.-</ecNumber>
    </recommendedName>
</protein>
<keyword evidence="12" id="KW-1185">Reference proteome</keyword>
<dbReference type="OrthoDB" id="10261055at2759"/>
<dbReference type="Gene3D" id="2.70.98.30">
    <property type="entry name" value="Golgi alpha-mannosidase II, domain 4"/>
    <property type="match status" value="1"/>
</dbReference>
<dbReference type="InterPro" id="IPR050843">
    <property type="entry name" value="Glycosyl_Hydrlase_38"/>
</dbReference>
<feature type="transmembrane region" description="Helical" evidence="9">
    <location>
        <begin position="35"/>
        <end position="61"/>
    </location>
</feature>
<comment type="function">
    <text evidence="6">Catalyzes the first committed step in the biosynthesis of complex N-glycans. It controls conversion of high mannose to complex N-glycans; the final hydrolytic step in the N-glycan maturation pathway.</text>
</comment>
<evidence type="ECO:0000313" key="11">
    <source>
        <dbReference type="EMBL" id="OWF50816.1"/>
    </source>
</evidence>
<dbReference type="InterPro" id="IPR015341">
    <property type="entry name" value="Glyco_hydro_38_cen"/>
</dbReference>
<evidence type="ECO:0000256" key="9">
    <source>
        <dbReference type="SAM" id="Phobius"/>
    </source>
</evidence>
<dbReference type="SUPFAM" id="SSF88713">
    <property type="entry name" value="Glycoside hydrolase/deacetylase"/>
    <property type="match status" value="1"/>
</dbReference>
<organism evidence="11 12">
    <name type="scientific">Mizuhopecten yessoensis</name>
    <name type="common">Japanese scallop</name>
    <name type="synonym">Patinopecten yessoensis</name>
    <dbReference type="NCBI Taxonomy" id="6573"/>
    <lineage>
        <taxon>Eukaryota</taxon>
        <taxon>Metazoa</taxon>
        <taxon>Spiralia</taxon>
        <taxon>Lophotrochozoa</taxon>
        <taxon>Mollusca</taxon>
        <taxon>Bivalvia</taxon>
        <taxon>Autobranchia</taxon>
        <taxon>Pteriomorphia</taxon>
        <taxon>Pectinida</taxon>
        <taxon>Pectinoidea</taxon>
        <taxon>Pectinidae</taxon>
        <taxon>Mizuhopecten</taxon>
    </lineage>
</organism>
<dbReference type="GO" id="GO:0046872">
    <property type="term" value="F:metal ion binding"/>
    <property type="evidence" value="ECO:0007669"/>
    <property type="project" value="UniProtKB-KW"/>
</dbReference>
<dbReference type="AlphaFoldDB" id="A0A210QQ00"/>
<dbReference type="InterPro" id="IPR028995">
    <property type="entry name" value="Glyco_hydro_57/38_cen_sf"/>
</dbReference>
<comment type="caution">
    <text evidence="11">The sequence shown here is derived from an EMBL/GenBank/DDBJ whole genome shotgun (WGS) entry which is preliminary data.</text>
</comment>
<evidence type="ECO:0000313" key="12">
    <source>
        <dbReference type="Proteomes" id="UP000242188"/>
    </source>
</evidence>
<comment type="cofactor">
    <cofactor evidence="8">
        <name>Zn(2+)</name>
        <dbReference type="ChEBI" id="CHEBI:29105"/>
    </cofactor>
    <text evidence="8">Binds 1 zinc ion per subunit.</text>
</comment>
<evidence type="ECO:0000256" key="7">
    <source>
        <dbReference type="ARBA" id="ARBA00093232"/>
    </source>
</evidence>
<dbReference type="SMART" id="SM00872">
    <property type="entry name" value="Alpha-mann_mid"/>
    <property type="match status" value="1"/>
</dbReference>
<dbReference type="PANTHER" id="PTHR11607">
    <property type="entry name" value="ALPHA-MANNOSIDASE"/>
    <property type="match status" value="1"/>
</dbReference>
<dbReference type="GO" id="GO:0004572">
    <property type="term" value="F:mannosyl-oligosaccharide 1,3-1,6-alpha-mannosidase activity"/>
    <property type="evidence" value="ECO:0007669"/>
    <property type="project" value="UniProtKB-EC"/>
</dbReference>
<dbReference type="GO" id="GO:0006491">
    <property type="term" value="P:N-glycan processing"/>
    <property type="evidence" value="ECO:0007669"/>
    <property type="project" value="TreeGrafter"/>
</dbReference>
<keyword evidence="5 8" id="KW-0326">Glycosidase</keyword>
<dbReference type="FunFam" id="3.20.110.10:FF:000010">
    <property type="entry name" value="Alpha-mannosidase"/>
    <property type="match status" value="1"/>
</dbReference>
<dbReference type="PANTHER" id="PTHR11607:SF70">
    <property type="entry name" value="ALPHA-MANNOSIDASE"/>
    <property type="match status" value="1"/>
</dbReference>
<dbReference type="STRING" id="6573.A0A210QQ00"/>
<evidence type="ECO:0000256" key="6">
    <source>
        <dbReference type="ARBA" id="ARBA00059516"/>
    </source>
</evidence>
<gene>
    <name evidence="11" type="ORF">KP79_PYT09543</name>
</gene>
<dbReference type="Gene3D" id="2.60.40.1180">
    <property type="entry name" value="Golgi alpha-mannosidase II"/>
    <property type="match status" value="1"/>
</dbReference>
<dbReference type="GO" id="GO:0000139">
    <property type="term" value="C:Golgi membrane"/>
    <property type="evidence" value="ECO:0007669"/>
    <property type="project" value="TreeGrafter"/>
</dbReference>
<dbReference type="SUPFAM" id="SSF88688">
    <property type="entry name" value="Families 57/38 glycoside transferase middle domain"/>
    <property type="match status" value="1"/>
</dbReference>
<feature type="domain" description="Glycoside hydrolase family 38 central" evidence="10">
    <location>
        <begin position="466"/>
        <end position="552"/>
    </location>
</feature>
<proteinExistence type="inferred from homology"/>
<dbReference type="EC" id="3.2.1.-" evidence="8"/>
<evidence type="ECO:0000256" key="8">
    <source>
        <dbReference type="RuleBase" id="RU361199"/>
    </source>
</evidence>
<sequence length="1103" mass="126623">MKRSKNRKTGLNSPLVTDCWLPWKHESGMKFQQRLLILAGLGLVALVGLVVLGSTQLMAILDIGQSNRPIYRESPYHGRVLRSVSREVCQGMGTVTPTTTITTQALKNRTTYDMKSNGQYVIPTEKSDSTEPLTVIVVPHSHNDPGWQRTVEEYYVTKTKNILNNMVHKLRIYPNMTFVWAETVFLSMWWNELEDDTKAQVRRLVRRGQLEIVLGGWVMPDEASTHYYSIIDQLMEGHQWLGENLRTKPVNSWSIDPFGHSGTMPYLWKSAGLENMVIQRIHQSTKAALARNKSLEFNWRQVWDTTGHTDILCHTMPYMLYGTKHTCGPNPDVCLMFDFWQADHGFHREFSKPVTVKNVEVLATALYRQYRSKASLYRYNTILVPLGDDFRYDQESEWDKQYQNYDMLMQYMNTKEEWEVNIKFGTLSDYFKAVRNSEEILKQENPIEQFPSLSGDFFPYSDKNNAYWTGYFTTRPFDKKLSRDVQANLRAAEMLYVLTIAYMKKWNRPFKYYHETATHLQQARRNLGVFLHHDAITGTSKAYVVEDFERLLMAAYNSTQKVLTIATQTLLTQGRLDSPLIISPTLSYSDHRSLPRRQVLPVVEFGSKVMLYNPTMHDRTEMWTLLVNSDHLIIRDSDNQVVPHQINPVWDTKSAVHERVYEIVFLKKLSPLSIETIFLYKEEKVTNDNSFPAEITIYNTKELAVPPHSRFYQNRPRDSNHFSGPIVLENDFLRAEFSPKDGMLKQIENKATGNVTFIQLEFLQYTSQGSGAYLFYPTAQGAGPTLKGLPIVRVTRGPLMSQVEVIYRHIQHLVQVYHHPGAQGQGLHIENLINMYAQELHDREIIMRFNTNIKNSNLSYYTDENGFQLIGRSTDTKLRTEANYYPMTSMAVLEDHECRLTLHSGQPHGVAGLQQGQLEVMLERQLMYDDERGLGEGVEDNKLTLSRFILQIEPFTEPQSAGPGVTTFPSLLALSIGEALQQPIVTMYTQVNTEILSPVFTPSQGPFPCDITLVSLRNLVNEVLDYQGTSLVLHRSGFLCSLPSDGTECSLTSNVTISTLLKDLSVVSVRETTLTHMYEKRTWSPHSELDIPPMEITSYKLTL</sequence>